<dbReference type="InterPro" id="IPR025194">
    <property type="entry name" value="RodZ-like_C"/>
</dbReference>
<proteinExistence type="predicted"/>
<evidence type="ECO:0000256" key="2">
    <source>
        <dbReference type="SAM" id="Phobius"/>
    </source>
</evidence>
<dbReference type="Pfam" id="PF13464">
    <property type="entry name" value="RodZ_C"/>
    <property type="match status" value="1"/>
</dbReference>
<dbReference type="GO" id="GO:0003677">
    <property type="term" value="F:DNA binding"/>
    <property type="evidence" value="ECO:0007669"/>
    <property type="project" value="InterPro"/>
</dbReference>
<dbReference type="CDD" id="cd00093">
    <property type="entry name" value="HTH_XRE"/>
    <property type="match status" value="1"/>
</dbReference>
<name>A0A1W1VUY1_9FIRM</name>
<keyword evidence="2" id="KW-0812">Transmembrane</keyword>
<dbReference type="PANTHER" id="PTHR34475">
    <property type="match status" value="1"/>
</dbReference>
<feature type="region of interest" description="Disordered" evidence="1">
    <location>
        <begin position="133"/>
        <end position="157"/>
    </location>
</feature>
<keyword evidence="2" id="KW-0472">Membrane</keyword>
<dbReference type="EMBL" id="LT838272">
    <property type="protein sequence ID" value="SMB97169.1"/>
    <property type="molecule type" value="Genomic_DNA"/>
</dbReference>
<dbReference type="InterPro" id="IPR050400">
    <property type="entry name" value="Bact_Cytoskel_RodZ"/>
</dbReference>
<dbReference type="PROSITE" id="PS50943">
    <property type="entry name" value="HTH_CROC1"/>
    <property type="match status" value="1"/>
</dbReference>
<evidence type="ECO:0000313" key="4">
    <source>
        <dbReference type="EMBL" id="SMB97169.1"/>
    </source>
</evidence>
<dbReference type="RefSeq" id="WP_157109893.1">
    <property type="nucleotide sequence ID" value="NZ_LT838272.1"/>
</dbReference>
<protein>
    <submittedName>
        <fullName evidence="4">Protein RodZ, contains Xre-like HTH and DUF4115 domains</fullName>
    </submittedName>
</protein>
<dbReference type="InterPro" id="IPR001387">
    <property type="entry name" value="Cro/C1-type_HTH"/>
</dbReference>
<feature type="domain" description="HTH cro/C1-type" evidence="3">
    <location>
        <begin position="8"/>
        <end position="68"/>
    </location>
</feature>
<reference evidence="4 5" key="1">
    <citation type="submission" date="2017-04" db="EMBL/GenBank/DDBJ databases">
        <authorList>
            <person name="Afonso C.L."/>
            <person name="Miller P.J."/>
            <person name="Scott M.A."/>
            <person name="Spackman E."/>
            <person name="Goraichik I."/>
            <person name="Dimitrov K.M."/>
            <person name="Suarez D.L."/>
            <person name="Swayne D.E."/>
        </authorList>
    </citation>
    <scope>NUCLEOTIDE SEQUENCE [LARGE SCALE GENOMIC DNA]</scope>
    <source>
        <strain evidence="4 5">ToBE</strain>
    </source>
</reference>
<gene>
    <name evidence="4" type="ORF">SAMN00808754_1777</name>
</gene>
<dbReference type="SUPFAM" id="SSF47413">
    <property type="entry name" value="lambda repressor-like DNA-binding domains"/>
    <property type="match status" value="1"/>
</dbReference>
<feature type="compositionally biased region" description="Pro residues" evidence="1">
    <location>
        <begin position="145"/>
        <end position="157"/>
    </location>
</feature>
<sequence>MGRIGEALRKAREEKGITLRQAEEATKIRLKYLDALEREEFTQLPGRVYAIGFLRNYARYLGLNWQELVDELKAQWPPEEEIKPTPSSTIQEKRPKKGFLTRWLGILLVLVLLWAVNQGYNRYRLTLGSSTSFPPVEEKPSQVVSPPPSPAPPPPSLPKVSGVEVKIYIKEKQCWISVKVDGREVFAGILKGGESRTFRGEREITLTLGNAGVAEVTVNNEILPPLGKVGEVVTRTFTTSGATSEKVDNTGRVSSTR</sequence>
<dbReference type="Pfam" id="PF13413">
    <property type="entry name" value="HTH_25"/>
    <property type="match status" value="1"/>
</dbReference>
<organism evidence="4 5">
    <name type="scientific">Thermanaeromonas toyohensis ToBE</name>
    <dbReference type="NCBI Taxonomy" id="698762"/>
    <lineage>
        <taxon>Bacteria</taxon>
        <taxon>Bacillati</taxon>
        <taxon>Bacillota</taxon>
        <taxon>Clostridia</taxon>
        <taxon>Neomoorellales</taxon>
        <taxon>Neomoorellaceae</taxon>
        <taxon>Thermanaeromonas</taxon>
    </lineage>
</organism>
<dbReference type="AlphaFoldDB" id="A0A1W1VUY1"/>
<dbReference type="Gene3D" id="1.10.260.40">
    <property type="entry name" value="lambda repressor-like DNA-binding domains"/>
    <property type="match status" value="1"/>
</dbReference>
<dbReference type="PANTHER" id="PTHR34475:SF1">
    <property type="entry name" value="CYTOSKELETON PROTEIN RODZ"/>
    <property type="match status" value="1"/>
</dbReference>
<feature type="transmembrane region" description="Helical" evidence="2">
    <location>
        <begin position="99"/>
        <end position="116"/>
    </location>
</feature>
<dbReference type="SMART" id="SM00530">
    <property type="entry name" value="HTH_XRE"/>
    <property type="match status" value="1"/>
</dbReference>
<evidence type="ECO:0000256" key="1">
    <source>
        <dbReference type="SAM" id="MobiDB-lite"/>
    </source>
</evidence>
<dbReference type="STRING" id="698762.SAMN00808754_1777"/>
<keyword evidence="2" id="KW-1133">Transmembrane helix</keyword>
<accession>A0A1W1VUY1</accession>
<evidence type="ECO:0000313" key="5">
    <source>
        <dbReference type="Proteomes" id="UP000192569"/>
    </source>
</evidence>
<dbReference type="InterPro" id="IPR010982">
    <property type="entry name" value="Lambda_DNA-bd_dom_sf"/>
</dbReference>
<keyword evidence="5" id="KW-1185">Reference proteome</keyword>
<dbReference type="Proteomes" id="UP000192569">
    <property type="component" value="Chromosome I"/>
</dbReference>
<dbReference type="OrthoDB" id="9797543at2"/>
<evidence type="ECO:0000259" key="3">
    <source>
        <dbReference type="PROSITE" id="PS50943"/>
    </source>
</evidence>